<protein>
    <submittedName>
        <fullName evidence="4">Uncharacterized protein</fullName>
    </submittedName>
</protein>
<reference evidence="4 5" key="1">
    <citation type="submission" date="2018-11" db="EMBL/GenBank/DDBJ databases">
        <title>Genome assembly of Steccherinum ochraceum LE-BIN_3174, the white-rot fungus of the Steccherinaceae family (The Residual Polyporoid clade, Polyporales, Basidiomycota).</title>
        <authorList>
            <person name="Fedorova T.V."/>
            <person name="Glazunova O.A."/>
            <person name="Landesman E.O."/>
            <person name="Moiseenko K.V."/>
            <person name="Psurtseva N.V."/>
            <person name="Savinova O.S."/>
            <person name="Shakhova N.V."/>
            <person name="Tyazhelova T.V."/>
            <person name="Vasina D.V."/>
        </authorList>
    </citation>
    <scope>NUCLEOTIDE SEQUENCE [LARGE SCALE GENOMIC DNA]</scope>
    <source>
        <strain evidence="4 5">LE-BIN_3174</strain>
    </source>
</reference>
<feature type="region of interest" description="Disordered" evidence="2">
    <location>
        <begin position="901"/>
        <end position="920"/>
    </location>
</feature>
<evidence type="ECO:0000256" key="2">
    <source>
        <dbReference type="SAM" id="MobiDB-lite"/>
    </source>
</evidence>
<feature type="region of interest" description="Disordered" evidence="2">
    <location>
        <begin position="223"/>
        <end position="303"/>
    </location>
</feature>
<feature type="transmembrane region" description="Helical" evidence="3">
    <location>
        <begin position="31"/>
        <end position="49"/>
    </location>
</feature>
<organism evidence="4 5">
    <name type="scientific">Steccherinum ochraceum</name>
    <dbReference type="NCBI Taxonomy" id="92696"/>
    <lineage>
        <taxon>Eukaryota</taxon>
        <taxon>Fungi</taxon>
        <taxon>Dikarya</taxon>
        <taxon>Basidiomycota</taxon>
        <taxon>Agaricomycotina</taxon>
        <taxon>Agaricomycetes</taxon>
        <taxon>Polyporales</taxon>
        <taxon>Steccherinaceae</taxon>
        <taxon>Steccherinum</taxon>
    </lineage>
</organism>
<keyword evidence="3" id="KW-1133">Transmembrane helix</keyword>
<comment type="caution">
    <text evidence="4">The sequence shown here is derived from an EMBL/GenBank/DDBJ whole genome shotgun (WGS) entry which is preliminary data.</text>
</comment>
<feature type="region of interest" description="Disordered" evidence="2">
    <location>
        <begin position="982"/>
        <end position="1020"/>
    </location>
</feature>
<feature type="region of interest" description="Disordered" evidence="2">
    <location>
        <begin position="578"/>
        <end position="605"/>
    </location>
</feature>
<dbReference type="EMBL" id="RWJN01000438">
    <property type="protein sequence ID" value="TCD61705.1"/>
    <property type="molecule type" value="Genomic_DNA"/>
</dbReference>
<dbReference type="CDD" id="cd06503">
    <property type="entry name" value="ATP-synt_Fo_b"/>
    <property type="match status" value="1"/>
</dbReference>
<dbReference type="OrthoDB" id="2548929at2759"/>
<dbReference type="STRING" id="92696.A0A4R0R951"/>
<keyword evidence="3" id="KW-0472">Membrane</keyword>
<feature type="coiled-coil region" evidence="1">
    <location>
        <begin position="398"/>
        <end position="450"/>
    </location>
</feature>
<evidence type="ECO:0000313" key="4">
    <source>
        <dbReference type="EMBL" id="TCD61705.1"/>
    </source>
</evidence>
<evidence type="ECO:0000256" key="3">
    <source>
        <dbReference type="SAM" id="Phobius"/>
    </source>
</evidence>
<dbReference type="CDD" id="cd22249">
    <property type="entry name" value="UDM1_RNF168_RNF169-like"/>
    <property type="match status" value="1"/>
</dbReference>
<gene>
    <name evidence="4" type="ORF">EIP91_008035</name>
</gene>
<evidence type="ECO:0000313" key="5">
    <source>
        <dbReference type="Proteomes" id="UP000292702"/>
    </source>
</evidence>
<keyword evidence="3" id="KW-0812">Transmembrane</keyword>
<feature type="coiled-coil region" evidence="1">
    <location>
        <begin position="476"/>
        <end position="524"/>
    </location>
</feature>
<keyword evidence="1" id="KW-0175">Coiled coil</keyword>
<accession>A0A4R0R951</accession>
<feature type="compositionally biased region" description="Low complexity" evidence="2">
    <location>
        <begin position="1001"/>
        <end position="1020"/>
    </location>
</feature>
<feature type="compositionally biased region" description="Low complexity" evidence="2">
    <location>
        <begin position="266"/>
        <end position="275"/>
    </location>
</feature>
<proteinExistence type="predicted"/>
<sequence>MAFGGLGVMMFSGPPALWSINMAVRKVDLQSFFFASMLLVILVILAYLTNPSENSFRTFLTEQSFRQHLRRLDDDNADDQSHRDDTGVHYTLSSRRVPAQSGYKSGRSYDGSTSSFHFANRASVALRTPKHLFQSFGIFTIAAIVPSGARSQSHHGRQVRINSTGSMVSDSWYIGAFGKWWRGGALQSWWIETVANTKDAERCNSGILDVKSLDSLEGYDGLPLTTPPHLTPNGKDISPQLRDTARSSTRVSNTVPRSITPPPLPKSASLPLHAPRVPAVTPTKGDKAQHPVPRQSPAGSPQQHAVVAATTTATATVVTSSSPGPLQIQPSPSSLFDQNPVISELLRQISHSKTAVVDLRGQLKESQGAAAESHLAIQQDLDTQRERKRAEDAVRLELKTKNKTLDESKRAAEAVKRDADKKLRAAESARDKAAERIERLDKEIEGLRERIGDDARVVKEARVEGGRAEDEIAKELELKRKEVKVAEDVVAALNARAKDLEEKIALEEERLKKAKEDAELRKQDRAFFPLHVVHTEEPSVPVASPWSPLVPPPIPMQDPHSFIHSDLSRGIEVFPQSLQVPGTRSRGGSGSSGSGNAAPSDFSLSPRPRKLSLGVLSNFHHPIPAEQVSNELVVQRPTGFPGFDDSLPAPSTRFSPFADNEVEVPANVMRDIGAPSPKSESLIPTSLIRVPGKHVRRRGAFKPVESPAVYSSSPTSLTHPSFDGVDREDPFEVRPPPPLRHRFASDVSDMQRAVFTANPVRSSSDPQSQVQPDEPLGRSRTRESESSFEAQSVASGHRRWFSGSPSKEKKGLNPEAKVFQFKKPFASKQQQQRLSASLDPLGLRSMPISGPLNVTALNPNPMNMLPPPHAAHLAAHGHHSDMSSLDSDSVFSTLSMRAFAPSPAEREELARKLGSSANTSLERIPTLSEVSIASMPSSPSHIHAAANGAAPAGNERSTAGGRVVLSGLPAWLAALPKVRKPKFSPWDDEGVEEGTSSSSHGGVMMMNGNENEVGNGNASF</sequence>
<feature type="region of interest" description="Disordered" evidence="2">
    <location>
        <begin position="367"/>
        <end position="388"/>
    </location>
</feature>
<feature type="compositionally biased region" description="Polar residues" evidence="2">
    <location>
        <begin position="246"/>
        <end position="257"/>
    </location>
</feature>
<feature type="compositionally biased region" description="Basic and acidic residues" evidence="2">
    <location>
        <begin position="775"/>
        <end position="785"/>
    </location>
</feature>
<evidence type="ECO:0000256" key="1">
    <source>
        <dbReference type="SAM" id="Coils"/>
    </source>
</evidence>
<name>A0A4R0R951_9APHY</name>
<feature type="compositionally biased region" description="Low complexity" evidence="2">
    <location>
        <begin position="759"/>
        <end position="773"/>
    </location>
</feature>
<keyword evidence="5" id="KW-1185">Reference proteome</keyword>
<feature type="compositionally biased region" description="Polar residues" evidence="2">
    <location>
        <begin position="709"/>
        <end position="719"/>
    </location>
</feature>
<feature type="region of interest" description="Disordered" evidence="2">
    <location>
        <begin position="705"/>
        <end position="814"/>
    </location>
</feature>
<dbReference type="AlphaFoldDB" id="A0A4R0R951"/>
<feature type="compositionally biased region" description="Low complexity" evidence="2">
    <location>
        <begin position="944"/>
        <end position="954"/>
    </location>
</feature>
<dbReference type="Proteomes" id="UP000292702">
    <property type="component" value="Unassembled WGS sequence"/>
</dbReference>
<feature type="region of interest" description="Disordered" evidence="2">
    <location>
        <begin position="934"/>
        <end position="957"/>
    </location>
</feature>